<evidence type="ECO:0008006" key="4">
    <source>
        <dbReference type="Google" id="ProtNLM"/>
    </source>
</evidence>
<feature type="compositionally biased region" description="Low complexity" evidence="1">
    <location>
        <begin position="236"/>
        <end position="250"/>
    </location>
</feature>
<dbReference type="InParanoid" id="M1DSN7"/>
<evidence type="ECO:0000313" key="2">
    <source>
        <dbReference type="EnsemblPlants" id="PGSC0003DMT400093775"/>
    </source>
</evidence>
<feature type="compositionally biased region" description="Basic and acidic residues" evidence="1">
    <location>
        <begin position="190"/>
        <end position="207"/>
    </location>
</feature>
<dbReference type="EnsemblPlants" id="PGSC0003DMT400093775">
    <property type="protein sequence ID" value="PGSC0003DMT400093775"/>
    <property type="gene ID" value="PGSC0003DMG400043346"/>
</dbReference>
<dbReference type="PaxDb" id="4113-PGSC0003DMT400093775"/>
<dbReference type="Proteomes" id="UP000011115">
    <property type="component" value="Unassembled WGS sequence"/>
</dbReference>
<name>M1DSN7_SOLTU</name>
<proteinExistence type="predicted"/>
<keyword evidence="3" id="KW-1185">Reference proteome</keyword>
<feature type="compositionally biased region" description="Basic and acidic residues" evidence="1">
    <location>
        <begin position="216"/>
        <end position="230"/>
    </location>
</feature>
<evidence type="ECO:0000313" key="3">
    <source>
        <dbReference type="Proteomes" id="UP000011115"/>
    </source>
</evidence>
<feature type="region of interest" description="Disordered" evidence="1">
    <location>
        <begin position="95"/>
        <end position="115"/>
    </location>
</feature>
<dbReference type="AlphaFoldDB" id="M1DSN7"/>
<protein>
    <recommendedName>
        <fullName evidence="4">Integrase core domain containing protein</fullName>
    </recommendedName>
</protein>
<organism evidence="2 3">
    <name type="scientific">Solanum tuberosum</name>
    <name type="common">Potato</name>
    <dbReference type="NCBI Taxonomy" id="4113"/>
    <lineage>
        <taxon>Eukaryota</taxon>
        <taxon>Viridiplantae</taxon>
        <taxon>Streptophyta</taxon>
        <taxon>Embryophyta</taxon>
        <taxon>Tracheophyta</taxon>
        <taxon>Spermatophyta</taxon>
        <taxon>Magnoliopsida</taxon>
        <taxon>eudicotyledons</taxon>
        <taxon>Gunneridae</taxon>
        <taxon>Pentapetalae</taxon>
        <taxon>asterids</taxon>
        <taxon>lamiids</taxon>
        <taxon>Solanales</taxon>
        <taxon>Solanaceae</taxon>
        <taxon>Solanoideae</taxon>
        <taxon>Solaneae</taxon>
        <taxon>Solanum</taxon>
    </lineage>
</organism>
<dbReference type="Gramene" id="PGSC0003DMT400093775">
    <property type="protein sequence ID" value="PGSC0003DMT400093775"/>
    <property type="gene ID" value="PGSC0003DMG400043346"/>
</dbReference>
<feature type="compositionally biased region" description="Basic residues" evidence="1">
    <location>
        <begin position="105"/>
        <end position="115"/>
    </location>
</feature>
<reference evidence="2" key="2">
    <citation type="submission" date="2015-06" db="UniProtKB">
        <authorList>
            <consortium name="EnsemblPlants"/>
        </authorList>
    </citation>
    <scope>IDENTIFICATION</scope>
    <source>
        <strain evidence="2">DM1-3 516 R44</strain>
    </source>
</reference>
<reference evidence="3" key="1">
    <citation type="journal article" date="2011" name="Nature">
        <title>Genome sequence and analysis of the tuber crop potato.</title>
        <authorList>
            <consortium name="The Potato Genome Sequencing Consortium"/>
        </authorList>
    </citation>
    <scope>NUCLEOTIDE SEQUENCE [LARGE SCALE GENOMIC DNA]</scope>
    <source>
        <strain evidence="3">cv. DM1-3 516 R44</strain>
    </source>
</reference>
<feature type="region of interest" description="Disordered" evidence="1">
    <location>
        <begin position="176"/>
        <end position="275"/>
    </location>
</feature>
<evidence type="ECO:0000256" key="1">
    <source>
        <dbReference type="SAM" id="MobiDB-lite"/>
    </source>
</evidence>
<accession>M1DSN7</accession>
<sequence length="275" mass="30649">MVGYPVNIGWIIATQLRDKALNERAGLPFPYLIGKLCRQTNIPPNRLIDRWGEATRLIQVSKIKDVANHLFGVKFGVVGTLAVVSHVLLDIPHADRGPEQGSHHNLPHRHHHHQLLPHRLQEIKDEMQKELAVFKDRMDDLENLVQDRFQAAGLVDTEEFKSQLAEMRTQVAKLVEKPIQNKSGKRKHKAGEYDEGLHANLSKEERQQHKKARRASTRESLEKEPLEQQQRDAMFAGASGSGAPAPASGSQPDHVLSSESAPVDKGADAEPTTSA</sequence>
<dbReference type="HOGENOM" id="CLU_021776_1_0_1"/>